<dbReference type="PROSITE" id="PS50871">
    <property type="entry name" value="C1Q"/>
    <property type="match status" value="1"/>
</dbReference>
<keyword evidence="4" id="KW-0221">Differentiation</keyword>
<reference evidence="9" key="1">
    <citation type="journal article" date="2023" name="Science">
        <title>Genome structures resolve the early diversification of teleost fishes.</title>
        <authorList>
            <person name="Parey E."/>
            <person name="Louis A."/>
            <person name="Montfort J."/>
            <person name="Bouchez O."/>
            <person name="Roques C."/>
            <person name="Iampietro C."/>
            <person name="Lluch J."/>
            <person name="Castinel A."/>
            <person name="Donnadieu C."/>
            <person name="Desvignes T."/>
            <person name="Floi Bucao C."/>
            <person name="Jouanno E."/>
            <person name="Wen M."/>
            <person name="Mejri S."/>
            <person name="Dirks R."/>
            <person name="Jansen H."/>
            <person name="Henkel C."/>
            <person name="Chen W.J."/>
            <person name="Zahm M."/>
            <person name="Cabau C."/>
            <person name="Klopp C."/>
            <person name="Thompson A.W."/>
            <person name="Robinson-Rechavi M."/>
            <person name="Braasch I."/>
            <person name="Lecointre G."/>
            <person name="Bobe J."/>
            <person name="Postlethwait J.H."/>
            <person name="Berthelot C."/>
            <person name="Roest Crollius H."/>
            <person name="Guiguen Y."/>
        </authorList>
    </citation>
    <scope>NUCLEOTIDE SEQUENCE</scope>
    <source>
        <strain evidence="9">NC1722</strain>
    </source>
</reference>
<dbReference type="GO" id="GO:0005737">
    <property type="term" value="C:cytoplasm"/>
    <property type="evidence" value="ECO:0007669"/>
    <property type="project" value="UniProtKB-SubCell"/>
</dbReference>
<keyword evidence="6" id="KW-0652">Protein synthesis inhibitor</keyword>
<name>A0AAD7W2H9_9TELE</name>
<dbReference type="InterPro" id="IPR022070">
    <property type="entry name" value="Caprin-1_C"/>
</dbReference>
<dbReference type="Gene3D" id="2.60.120.40">
    <property type="match status" value="1"/>
</dbReference>
<dbReference type="GO" id="GO:0030154">
    <property type="term" value="P:cell differentiation"/>
    <property type="evidence" value="ECO:0007669"/>
    <property type="project" value="UniProtKB-KW"/>
</dbReference>
<evidence type="ECO:0000259" key="8">
    <source>
        <dbReference type="PROSITE" id="PS50871"/>
    </source>
</evidence>
<dbReference type="Pfam" id="PF12287">
    <property type="entry name" value="Caprin-1_C"/>
    <property type="match status" value="1"/>
</dbReference>
<evidence type="ECO:0000313" key="9">
    <source>
        <dbReference type="EMBL" id="KAJ8377270.1"/>
    </source>
</evidence>
<feature type="region of interest" description="Disordered" evidence="7">
    <location>
        <begin position="20"/>
        <end position="46"/>
    </location>
</feature>
<feature type="region of interest" description="Disordered" evidence="7">
    <location>
        <begin position="280"/>
        <end position="308"/>
    </location>
</feature>
<dbReference type="PANTHER" id="PTHR22922:SF5">
    <property type="entry name" value="CAPRIN-2"/>
    <property type="match status" value="1"/>
</dbReference>
<keyword evidence="5" id="KW-0694">RNA-binding</keyword>
<comment type="caution">
    <text evidence="9">The sequence shown here is derived from an EMBL/GenBank/DDBJ whole genome shotgun (WGS) entry which is preliminary data.</text>
</comment>
<dbReference type="EMBL" id="JAINUG010000359">
    <property type="protein sequence ID" value="KAJ8377270.1"/>
    <property type="molecule type" value="Genomic_DNA"/>
</dbReference>
<accession>A0AAD7W2H9</accession>
<keyword evidence="10" id="KW-1185">Reference proteome</keyword>
<dbReference type="InterPro" id="IPR008983">
    <property type="entry name" value="Tumour_necrosis_fac-like_dom"/>
</dbReference>
<comment type="similarity">
    <text evidence="2">Belongs to the caprin family.</text>
</comment>
<evidence type="ECO:0000256" key="3">
    <source>
        <dbReference type="ARBA" id="ARBA00022490"/>
    </source>
</evidence>
<dbReference type="InterPro" id="IPR001073">
    <property type="entry name" value="C1q_dom"/>
</dbReference>
<evidence type="ECO:0000256" key="6">
    <source>
        <dbReference type="ARBA" id="ARBA00023193"/>
    </source>
</evidence>
<evidence type="ECO:0000256" key="2">
    <source>
        <dbReference type="ARBA" id="ARBA00007950"/>
    </source>
</evidence>
<feature type="region of interest" description="Disordered" evidence="7">
    <location>
        <begin position="405"/>
        <end position="444"/>
    </location>
</feature>
<feature type="compositionally biased region" description="Polar residues" evidence="7">
    <location>
        <begin position="536"/>
        <end position="550"/>
    </location>
</feature>
<feature type="domain" description="C1q" evidence="8">
    <location>
        <begin position="782"/>
        <end position="916"/>
    </location>
</feature>
<feature type="region of interest" description="Disordered" evidence="7">
    <location>
        <begin position="364"/>
        <end position="389"/>
    </location>
</feature>
<dbReference type="Proteomes" id="UP001221898">
    <property type="component" value="Unassembled WGS sequence"/>
</dbReference>
<dbReference type="GO" id="GO:0003723">
    <property type="term" value="F:RNA binding"/>
    <property type="evidence" value="ECO:0007669"/>
    <property type="project" value="UniProtKB-KW"/>
</dbReference>
<dbReference type="PANTHER" id="PTHR22922">
    <property type="entry name" value="GPI-ANCHORED PROTEIN P137"/>
    <property type="match status" value="1"/>
</dbReference>
<dbReference type="GO" id="GO:0017148">
    <property type="term" value="P:negative regulation of translation"/>
    <property type="evidence" value="ECO:0007669"/>
    <property type="project" value="UniProtKB-KW"/>
</dbReference>
<dbReference type="SMART" id="SM00110">
    <property type="entry name" value="C1Q"/>
    <property type="match status" value="1"/>
</dbReference>
<dbReference type="AlphaFoldDB" id="A0AAD7W2H9"/>
<evidence type="ECO:0000313" key="10">
    <source>
        <dbReference type="Proteomes" id="UP001221898"/>
    </source>
</evidence>
<evidence type="ECO:0000256" key="1">
    <source>
        <dbReference type="ARBA" id="ARBA00004496"/>
    </source>
</evidence>
<proteinExistence type="inferred from homology"/>
<gene>
    <name evidence="9" type="ORF">AAFF_G00261790</name>
</gene>
<feature type="compositionally biased region" description="Polar residues" evidence="7">
    <location>
        <begin position="425"/>
        <end position="439"/>
    </location>
</feature>
<feature type="region of interest" description="Disordered" evidence="7">
    <location>
        <begin position="473"/>
        <end position="588"/>
    </location>
</feature>
<dbReference type="Pfam" id="PF18293">
    <property type="entry name" value="Caprin-1_dimer"/>
    <property type="match status" value="1"/>
</dbReference>
<protein>
    <recommendedName>
        <fullName evidence="8">C1q domain-containing protein</fullName>
    </recommendedName>
</protein>
<dbReference type="GO" id="GO:0005102">
    <property type="term" value="F:signaling receptor binding"/>
    <property type="evidence" value="ECO:0007669"/>
    <property type="project" value="TreeGrafter"/>
</dbReference>
<dbReference type="InterPro" id="IPR028816">
    <property type="entry name" value="Caprin"/>
</dbReference>
<dbReference type="Pfam" id="PF00386">
    <property type="entry name" value="C1q"/>
    <property type="match status" value="1"/>
</dbReference>
<dbReference type="GO" id="GO:0090263">
    <property type="term" value="P:positive regulation of canonical Wnt signaling pathway"/>
    <property type="evidence" value="ECO:0007669"/>
    <property type="project" value="TreeGrafter"/>
</dbReference>
<keyword evidence="3" id="KW-0963">Cytoplasm</keyword>
<evidence type="ECO:0000256" key="4">
    <source>
        <dbReference type="ARBA" id="ARBA00022782"/>
    </source>
</evidence>
<sequence length="916" mass="101223">MRHPRWCSYPRLPSLSALRGRRVGKGAPKPTSLRPSAPCSWPRLRPPPTLHQGQETFIADALILLNHKIRNIEKKKLKLEDYRKRLKDRKTLNRDQMEAVEKYEKVIQNLGFARELQKTLGALSEDLFKAQKKVLRQEQVFRTEVEMRHLSTVLHIRHILQSLQQERVREELCSGHAPFQPAHEQSHTSFLSAYEQSHTPFLSTWELEHLLNLSILLGLQRDQSVSLGAQMERASLTYRALLEGVDTPVAGTTYRHMKELLARLMHCGYFEHIPAPRRKKVQEDAVSMETRATEDPPADPSQLGTVNNAPPGEFLYRYCLLETDIRGQDQQGSTQALPQAWRESLMDLEQQKPRGLWEMEFMGKPLSSQPDTQGGAVFPPKEQVTVKPRPAPEHKQALEAGAPVEGWSLPSSLPPHHTLALPSDSAPSLPQGPDSTQPQGPTPTLREQHLLHLLEQSQSAFTFVQASVLGAEHFQRTPPPGSAPPTEQREPKMSQRQENTLPQDVHPAPTPARLLPLDGETSLPHGGESLDPRTESAASENIQPSESEGSVTPPPRDSAPSVYLEENTQDQERFKVDTHLPPPRSDSGLKCNVGEFTHNLNVSTASTQTLPTAGHLDQEHQQPVTSYQSECPVGSEYQVYLCPGQPFGVFCRSNPAYYTRVRGGTRGGRGQAYSARSPGRHKGGFEGYKAGLRSLGGCWAPCPIREAPPVPYGAWQTACQHGYRLGGGIGGIGGLRTGSAAAWNDSAQLSSPEREGNNFASVESGRGTADPALTPLHMYPLPPPLRVAFSAARTANFAPGGLDQTIAFDMLLSNLGEAFEAHLGRFTCPAGGTYVFVFHMLKVAVSAPLYVNLMCGEEVVVSAYANDGAPDHETASNHAVLQLCRGERVWLRLHRGAIYGSNWRYSTFSGYLLYQD</sequence>
<evidence type="ECO:0000256" key="7">
    <source>
        <dbReference type="SAM" id="MobiDB-lite"/>
    </source>
</evidence>
<organism evidence="9 10">
    <name type="scientific">Aldrovandia affinis</name>
    <dbReference type="NCBI Taxonomy" id="143900"/>
    <lineage>
        <taxon>Eukaryota</taxon>
        <taxon>Metazoa</taxon>
        <taxon>Chordata</taxon>
        <taxon>Craniata</taxon>
        <taxon>Vertebrata</taxon>
        <taxon>Euteleostomi</taxon>
        <taxon>Actinopterygii</taxon>
        <taxon>Neopterygii</taxon>
        <taxon>Teleostei</taxon>
        <taxon>Notacanthiformes</taxon>
        <taxon>Halosauridae</taxon>
        <taxon>Aldrovandia</taxon>
    </lineage>
</organism>
<comment type="subcellular location">
    <subcellularLocation>
        <location evidence="1">Cytoplasm</location>
    </subcellularLocation>
</comment>
<evidence type="ECO:0000256" key="5">
    <source>
        <dbReference type="ARBA" id="ARBA00022884"/>
    </source>
</evidence>
<dbReference type="SUPFAM" id="SSF49842">
    <property type="entry name" value="TNF-like"/>
    <property type="match status" value="1"/>
</dbReference>
<dbReference type="PRINTS" id="PR00007">
    <property type="entry name" value="COMPLEMNTC1Q"/>
</dbReference>
<dbReference type="InterPro" id="IPR041637">
    <property type="entry name" value="Caprin-1_dimer"/>
</dbReference>